<evidence type="ECO:0000313" key="1">
    <source>
        <dbReference type="Ensembl" id="ENSBJAP00000012875.1"/>
    </source>
</evidence>
<name>A0A8C0B7W3_9AVES</name>
<accession>A0A8C0B7W3</accession>
<proteinExistence type="predicted"/>
<dbReference type="Proteomes" id="UP000694555">
    <property type="component" value="Unplaced"/>
</dbReference>
<keyword evidence="2" id="KW-1185">Reference proteome</keyword>
<dbReference type="AlphaFoldDB" id="A0A8C0B7W3"/>
<organism evidence="1 2">
    <name type="scientific">Buteo japonicus</name>
    <dbReference type="NCBI Taxonomy" id="224669"/>
    <lineage>
        <taxon>Eukaryota</taxon>
        <taxon>Metazoa</taxon>
        <taxon>Chordata</taxon>
        <taxon>Craniata</taxon>
        <taxon>Vertebrata</taxon>
        <taxon>Euteleostomi</taxon>
        <taxon>Archelosauria</taxon>
        <taxon>Archosauria</taxon>
        <taxon>Dinosauria</taxon>
        <taxon>Saurischia</taxon>
        <taxon>Theropoda</taxon>
        <taxon>Coelurosauria</taxon>
        <taxon>Aves</taxon>
        <taxon>Neognathae</taxon>
        <taxon>Neoaves</taxon>
        <taxon>Telluraves</taxon>
        <taxon>Accipitrimorphae</taxon>
        <taxon>Accipitriformes</taxon>
        <taxon>Accipitridae</taxon>
        <taxon>Accipitrinae</taxon>
        <taxon>Buteo</taxon>
    </lineage>
</organism>
<dbReference type="Ensembl" id="ENSBJAT00000013230.1">
    <property type="protein sequence ID" value="ENSBJAP00000012875.1"/>
    <property type="gene ID" value="ENSBJAG00000008622.1"/>
</dbReference>
<reference evidence="1" key="1">
    <citation type="submission" date="2025-08" db="UniProtKB">
        <authorList>
            <consortium name="Ensembl"/>
        </authorList>
    </citation>
    <scope>IDENTIFICATION</scope>
</reference>
<protein>
    <submittedName>
        <fullName evidence="1">Uncharacterized protein</fullName>
    </submittedName>
</protein>
<reference evidence="1" key="2">
    <citation type="submission" date="2025-09" db="UniProtKB">
        <authorList>
            <consortium name="Ensembl"/>
        </authorList>
    </citation>
    <scope>IDENTIFICATION</scope>
</reference>
<sequence>MPGGKETRLLHLSEMEKLDKTLFRLEQGRSGAQIQTIKLKPLSLETTFSDATVLITHEIWWGLLLYVTDLRT</sequence>
<evidence type="ECO:0000313" key="2">
    <source>
        <dbReference type="Proteomes" id="UP000694555"/>
    </source>
</evidence>